<comment type="subcellular location">
    <subcellularLocation>
        <location evidence="1">Cell membrane</location>
        <topology evidence="1">Lipid-anchor</topology>
        <topology evidence="1">GPI-anchor</topology>
    </subcellularLocation>
</comment>
<keyword evidence="11" id="KW-0812">Transmembrane</keyword>
<comment type="caution">
    <text evidence="14">The sequence shown here is derived from an EMBL/GenBank/DDBJ whole genome shotgun (WGS) entry which is preliminary data.</text>
</comment>
<keyword evidence="6" id="KW-1015">Disulfide bond</keyword>
<comment type="similarity">
    <text evidence="9">Belongs to the early nodulin-like (ENODL) family.</text>
</comment>
<evidence type="ECO:0000256" key="4">
    <source>
        <dbReference type="ARBA" id="ARBA00022729"/>
    </source>
</evidence>
<evidence type="ECO:0000256" key="12">
    <source>
        <dbReference type="SAM" id="SignalP"/>
    </source>
</evidence>
<feature type="signal peptide" evidence="12">
    <location>
        <begin position="1"/>
        <end position="24"/>
    </location>
</feature>
<dbReference type="OrthoDB" id="2015640at2759"/>
<dbReference type="PANTHER" id="PTHR33021:SF521">
    <property type="entry name" value="PHYTOCYANIN DOMAIN-CONTAINING PROTEIN"/>
    <property type="match status" value="1"/>
</dbReference>
<gene>
    <name evidence="14" type="ORF">MANES_03G109200v8</name>
</gene>
<evidence type="ECO:0000256" key="3">
    <source>
        <dbReference type="ARBA" id="ARBA00022622"/>
    </source>
</evidence>
<feature type="chain" id="PRO_5012293659" description="Phytocyanin domain-containing protein" evidence="12">
    <location>
        <begin position="25"/>
        <end position="296"/>
    </location>
</feature>
<feature type="domain" description="Phytocyanin" evidence="13">
    <location>
        <begin position="25"/>
        <end position="126"/>
    </location>
</feature>
<feature type="compositionally biased region" description="Polar residues" evidence="10">
    <location>
        <begin position="235"/>
        <end position="268"/>
    </location>
</feature>
<evidence type="ECO:0000256" key="10">
    <source>
        <dbReference type="SAM" id="MobiDB-lite"/>
    </source>
</evidence>
<keyword evidence="4 12" id="KW-0732">Signal</keyword>
<name>A0A2C9W6E4_MANES</name>
<dbReference type="FunFam" id="2.60.40.420:FF:000010">
    <property type="entry name" value="Early nodulin-like protein 1"/>
    <property type="match status" value="1"/>
</dbReference>
<dbReference type="GO" id="GO:0009055">
    <property type="term" value="F:electron transfer activity"/>
    <property type="evidence" value="ECO:0007669"/>
    <property type="project" value="InterPro"/>
</dbReference>
<evidence type="ECO:0000256" key="5">
    <source>
        <dbReference type="ARBA" id="ARBA00023136"/>
    </source>
</evidence>
<dbReference type="GO" id="GO:0098552">
    <property type="term" value="C:side of membrane"/>
    <property type="evidence" value="ECO:0007669"/>
    <property type="project" value="UniProtKB-KW"/>
</dbReference>
<feature type="transmembrane region" description="Helical" evidence="11">
    <location>
        <begin position="268"/>
        <end position="290"/>
    </location>
</feature>
<evidence type="ECO:0000256" key="7">
    <source>
        <dbReference type="ARBA" id="ARBA00023180"/>
    </source>
</evidence>
<dbReference type="Gene3D" id="2.60.40.420">
    <property type="entry name" value="Cupredoxins - blue copper proteins"/>
    <property type="match status" value="1"/>
</dbReference>
<evidence type="ECO:0000256" key="9">
    <source>
        <dbReference type="ARBA" id="ARBA00035011"/>
    </source>
</evidence>
<evidence type="ECO:0000259" key="13">
    <source>
        <dbReference type="PROSITE" id="PS51485"/>
    </source>
</evidence>
<dbReference type="CDD" id="cd11019">
    <property type="entry name" value="OsENODL1_like"/>
    <property type="match status" value="1"/>
</dbReference>
<dbReference type="GO" id="GO:0005886">
    <property type="term" value="C:plasma membrane"/>
    <property type="evidence" value="ECO:0000318"/>
    <property type="project" value="GO_Central"/>
</dbReference>
<keyword evidence="3" id="KW-0336">GPI-anchor</keyword>
<feature type="region of interest" description="Disordered" evidence="10">
    <location>
        <begin position="132"/>
        <end position="268"/>
    </location>
</feature>
<dbReference type="OMA" id="AWNAPSS"/>
<dbReference type="InterPro" id="IPR041846">
    <property type="entry name" value="ENL_dom"/>
</dbReference>
<dbReference type="Proteomes" id="UP000091857">
    <property type="component" value="Chromosome 3"/>
</dbReference>
<keyword evidence="15" id="KW-1185">Reference proteome</keyword>
<evidence type="ECO:0000256" key="2">
    <source>
        <dbReference type="ARBA" id="ARBA00022475"/>
    </source>
</evidence>
<dbReference type="InterPro" id="IPR003245">
    <property type="entry name" value="Phytocyanin_dom"/>
</dbReference>
<dbReference type="InterPro" id="IPR039391">
    <property type="entry name" value="Phytocyanin-like"/>
</dbReference>
<evidence type="ECO:0000256" key="11">
    <source>
        <dbReference type="SAM" id="Phobius"/>
    </source>
</evidence>
<protein>
    <recommendedName>
        <fullName evidence="13">Phytocyanin domain-containing protein</fullName>
    </recommendedName>
</protein>
<dbReference type="EMBL" id="CM004389">
    <property type="protein sequence ID" value="OAY54877.1"/>
    <property type="molecule type" value="Genomic_DNA"/>
</dbReference>
<evidence type="ECO:0000313" key="15">
    <source>
        <dbReference type="Proteomes" id="UP000091857"/>
    </source>
</evidence>
<feature type="compositionally biased region" description="Pro residues" evidence="10">
    <location>
        <begin position="167"/>
        <end position="178"/>
    </location>
</feature>
<feature type="compositionally biased region" description="Pro residues" evidence="10">
    <location>
        <begin position="132"/>
        <end position="150"/>
    </location>
</feature>
<feature type="compositionally biased region" description="Polar residues" evidence="10">
    <location>
        <begin position="194"/>
        <end position="204"/>
    </location>
</feature>
<dbReference type="PRINTS" id="PR01217">
    <property type="entry name" value="PRICHEXTENSN"/>
</dbReference>
<accession>A0A2C9W6E4</accession>
<dbReference type="SUPFAM" id="SSF49503">
    <property type="entry name" value="Cupredoxins"/>
    <property type="match status" value="1"/>
</dbReference>
<keyword evidence="8" id="KW-0449">Lipoprotein</keyword>
<dbReference type="Gramene" id="Manes.03G109200.1.v8.1">
    <property type="protein sequence ID" value="Manes.03G109200.1.v8.1.CDS"/>
    <property type="gene ID" value="Manes.03G109200.v8.1"/>
</dbReference>
<keyword evidence="2" id="KW-1003">Cell membrane</keyword>
<feature type="compositionally biased region" description="Low complexity" evidence="10">
    <location>
        <begin position="151"/>
        <end position="166"/>
    </location>
</feature>
<dbReference type="PROSITE" id="PS51485">
    <property type="entry name" value="PHYTOCYANIN"/>
    <property type="match status" value="1"/>
</dbReference>
<dbReference type="PANTHER" id="PTHR33021">
    <property type="entry name" value="BLUE COPPER PROTEIN"/>
    <property type="match status" value="1"/>
</dbReference>
<keyword evidence="11" id="KW-1133">Transmembrane helix</keyword>
<keyword evidence="5 11" id="KW-0472">Membrane</keyword>
<evidence type="ECO:0000256" key="6">
    <source>
        <dbReference type="ARBA" id="ARBA00023157"/>
    </source>
</evidence>
<sequence>MASQASLCLLLSLFACFFFSSSVAYNFYVGGRDGWVLNPSEKYNDWAGRNRFQVNDTLIFKFKEGSDSVLLVKKDDYNTCNTNEPLKVMKSATSVFQFDRSGPFFFISGNKANCEKGQRLIIVVLAIRPKPTPKTPAPVSQPPLAHPPATSPVSPSSSPVPAVSPVSPSPISKPPSLAPSPHAKAPKLSPAPVESQSPSPSAITPTKAPSPAVEAPNSPSPANPPSVSSPAPSETSQPGNTTVPASSPDSGDTADINTPPSPSRSGSWALTPSVIMLFAASLLVSVTVGASPLGVY</sequence>
<dbReference type="InterPro" id="IPR008972">
    <property type="entry name" value="Cupredoxin"/>
</dbReference>
<evidence type="ECO:0000256" key="8">
    <source>
        <dbReference type="ARBA" id="ARBA00023288"/>
    </source>
</evidence>
<keyword evidence="7" id="KW-0325">Glycoprotein</keyword>
<evidence type="ECO:0000313" key="14">
    <source>
        <dbReference type="EMBL" id="OAY54877.1"/>
    </source>
</evidence>
<feature type="compositionally biased region" description="Low complexity" evidence="10">
    <location>
        <begin position="225"/>
        <end position="234"/>
    </location>
</feature>
<proteinExistence type="inferred from homology"/>
<dbReference type="STRING" id="3983.A0A2C9W6E4"/>
<dbReference type="AlphaFoldDB" id="A0A2C9W6E4"/>
<evidence type="ECO:0000256" key="1">
    <source>
        <dbReference type="ARBA" id="ARBA00004609"/>
    </source>
</evidence>
<reference evidence="15" key="1">
    <citation type="journal article" date="2016" name="Nat. Biotechnol.">
        <title>Sequencing wild and cultivated cassava and related species reveals extensive interspecific hybridization and genetic diversity.</title>
        <authorList>
            <person name="Bredeson J.V."/>
            <person name="Lyons J.B."/>
            <person name="Prochnik S.E."/>
            <person name="Wu G.A."/>
            <person name="Ha C.M."/>
            <person name="Edsinger-Gonzales E."/>
            <person name="Grimwood J."/>
            <person name="Schmutz J."/>
            <person name="Rabbi I.Y."/>
            <person name="Egesi C."/>
            <person name="Nauluvula P."/>
            <person name="Lebot V."/>
            <person name="Ndunguru J."/>
            <person name="Mkamilo G."/>
            <person name="Bart R.S."/>
            <person name="Setter T.L."/>
            <person name="Gleadow R.M."/>
            <person name="Kulakow P."/>
            <person name="Ferguson M.E."/>
            <person name="Rounsley S."/>
            <person name="Rokhsar D.S."/>
        </authorList>
    </citation>
    <scope>NUCLEOTIDE SEQUENCE [LARGE SCALE GENOMIC DNA]</scope>
    <source>
        <strain evidence="15">cv. AM560-2</strain>
    </source>
</reference>
<dbReference type="Pfam" id="PF02298">
    <property type="entry name" value="Cu_bind_like"/>
    <property type="match status" value="1"/>
</dbReference>
<organism evidence="14 15">
    <name type="scientific">Manihot esculenta</name>
    <name type="common">Cassava</name>
    <name type="synonym">Jatropha manihot</name>
    <dbReference type="NCBI Taxonomy" id="3983"/>
    <lineage>
        <taxon>Eukaryota</taxon>
        <taxon>Viridiplantae</taxon>
        <taxon>Streptophyta</taxon>
        <taxon>Embryophyta</taxon>
        <taxon>Tracheophyta</taxon>
        <taxon>Spermatophyta</taxon>
        <taxon>Magnoliopsida</taxon>
        <taxon>eudicotyledons</taxon>
        <taxon>Gunneridae</taxon>
        <taxon>Pentapetalae</taxon>
        <taxon>rosids</taxon>
        <taxon>fabids</taxon>
        <taxon>Malpighiales</taxon>
        <taxon>Euphorbiaceae</taxon>
        <taxon>Crotonoideae</taxon>
        <taxon>Manihoteae</taxon>
        <taxon>Manihot</taxon>
    </lineage>
</organism>